<dbReference type="PANTHER" id="PTHR43861:SF3">
    <property type="entry name" value="PUTATIVE (AFU_ORTHOLOGUE AFUA_2G14390)-RELATED"/>
    <property type="match status" value="1"/>
</dbReference>
<dbReference type="Gene3D" id="3.40.50.150">
    <property type="entry name" value="Vaccinia Virus protein VP39"/>
    <property type="match status" value="1"/>
</dbReference>
<reference evidence="2 3" key="1">
    <citation type="submission" date="2017-06" db="EMBL/GenBank/DDBJ databases">
        <authorList>
            <person name="Kim H.J."/>
            <person name="Triplett B.A."/>
        </authorList>
    </citation>
    <scope>NUCLEOTIDE SEQUENCE [LARGE SCALE GENOMIC DNA]</scope>
    <source>
        <strain evidence="2 3">CGMCC 4.2132</strain>
    </source>
</reference>
<dbReference type="GO" id="GO:0032259">
    <property type="term" value="P:methylation"/>
    <property type="evidence" value="ECO:0007669"/>
    <property type="project" value="UniProtKB-KW"/>
</dbReference>
<name>A0A239DGK1_9ACTN</name>
<evidence type="ECO:0000313" key="3">
    <source>
        <dbReference type="Proteomes" id="UP000198282"/>
    </source>
</evidence>
<dbReference type="SUPFAM" id="SSF53335">
    <property type="entry name" value="S-adenosyl-L-methionine-dependent methyltransferases"/>
    <property type="match status" value="1"/>
</dbReference>
<protein>
    <submittedName>
        <fullName evidence="2">Methyltransferase domain-containing protein</fullName>
    </submittedName>
</protein>
<dbReference type="GO" id="GO:0008168">
    <property type="term" value="F:methyltransferase activity"/>
    <property type="evidence" value="ECO:0007669"/>
    <property type="project" value="UniProtKB-KW"/>
</dbReference>
<accession>A0A239DGK1</accession>
<evidence type="ECO:0000313" key="2">
    <source>
        <dbReference type="EMBL" id="SNS31407.1"/>
    </source>
</evidence>
<dbReference type="InterPro" id="IPR029063">
    <property type="entry name" value="SAM-dependent_MTases_sf"/>
</dbReference>
<dbReference type="EMBL" id="FZOD01000007">
    <property type="protein sequence ID" value="SNS31407.1"/>
    <property type="molecule type" value="Genomic_DNA"/>
</dbReference>
<organism evidence="2 3">
    <name type="scientific">Streptosporangium subroseum</name>
    <dbReference type="NCBI Taxonomy" id="106412"/>
    <lineage>
        <taxon>Bacteria</taxon>
        <taxon>Bacillati</taxon>
        <taxon>Actinomycetota</taxon>
        <taxon>Actinomycetes</taxon>
        <taxon>Streptosporangiales</taxon>
        <taxon>Streptosporangiaceae</taxon>
        <taxon>Streptosporangium</taxon>
    </lineage>
</organism>
<evidence type="ECO:0000256" key="1">
    <source>
        <dbReference type="ARBA" id="ARBA00022679"/>
    </source>
</evidence>
<keyword evidence="3" id="KW-1185">Reference proteome</keyword>
<sequence length="271" mass="29055">MAASTDPEAPSYAFDNNDPEAAHRHDYLATMLDGPTESRLAELGDLTGRRCLELGAGAGSIARWLADRAGPTGRVLATDVNTRYLPLDAGFDVLRHDIVSEPVPEGPWDVIHARLLLVHLPERHEVLRRLAAALAPGGALLVEDFETTFRKGLLAAPTPEAEALIDAYQESVVRSAFPAHGMDPTWAGRIHAAMLAEGLVDVDTIVHARSWQGGTAGALLIAANIAQARDAFLNAGMSAAQLDELDRLTRDPRLVVRNPLTYSTVGRRPGG</sequence>
<dbReference type="AlphaFoldDB" id="A0A239DGK1"/>
<keyword evidence="2" id="KW-0489">Methyltransferase</keyword>
<gene>
    <name evidence="2" type="ORF">SAMN05216276_1007122</name>
</gene>
<dbReference type="PANTHER" id="PTHR43861">
    <property type="entry name" value="TRANS-ACONITATE 2-METHYLTRANSFERASE-RELATED"/>
    <property type="match status" value="1"/>
</dbReference>
<dbReference type="Proteomes" id="UP000198282">
    <property type="component" value="Unassembled WGS sequence"/>
</dbReference>
<dbReference type="Pfam" id="PF13489">
    <property type="entry name" value="Methyltransf_23"/>
    <property type="match status" value="1"/>
</dbReference>
<proteinExistence type="predicted"/>
<keyword evidence="1 2" id="KW-0808">Transferase</keyword>
<dbReference type="RefSeq" id="WP_218825218.1">
    <property type="nucleotide sequence ID" value="NZ_FZOD01000007.1"/>
</dbReference>